<evidence type="ECO:0000313" key="5">
    <source>
        <dbReference type="Proteomes" id="UP000722750"/>
    </source>
</evidence>
<dbReference type="InterPro" id="IPR011765">
    <property type="entry name" value="Pept_M16_N"/>
</dbReference>
<dbReference type="PANTHER" id="PTHR11851">
    <property type="entry name" value="METALLOPROTEASE"/>
    <property type="match status" value="1"/>
</dbReference>
<reference evidence="4" key="1">
    <citation type="journal article" date="2021" name="ISME J.">
        <title>Fine-scale metabolic discontinuity in a stratified prokaryote microbiome of a Red Sea deep halocline.</title>
        <authorList>
            <person name="Michoud G."/>
            <person name="Ngugi D.K."/>
            <person name="Barozzi A."/>
            <person name="Merlino G."/>
            <person name="Calleja M.L."/>
            <person name="Delgado-Huertas A."/>
            <person name="Moran X.A.G."/>
            <person name="Daffonchio D."/>
        </authorList>
    </citation>
    <scope>NUCLEOTIDE SEQUENCE</scope>
    <source>
        <strain evidence="4">SuakinDeep_MAG55_1</strain>
    </source>
</reference>
<dbReference type="Gene3D" id="3.30.830.10">
    <property type="entry name" value="Metalloenzyme, LuxS/M16 peptidase-like"/>
    <property type="match status" value="2"/>
</dbReference>
<dbReference type="Proteomes" id="UP000722750">
    <property type="component" value="Unassembled WGS sequence"/>
</dbReference>
<organism evidence="4 5">
    <name type="scientific">Candidatus Scalindua arabica</name>
    <dbReference type="NCBI Taxonomy" id="1127984"/>
    <lineage>
        <taxon>Bacteria</taxon>
        <taxon>Pseudomonadati</taxon>
        <taxon>Planctomycetota</taxon>
        <taxon>Candidatus Brocadiia</taxon>
        <taxon>Candidatus Brocadiales</taxon>
        <taxon>Candidatus Scalinduaceae</taxon>
        <taxon>Candidatus Scalindua</taxon>
    </lineage>
</organism>
<feature type="domain" description="Peptidase M16 C-terminal" evidence="3">
    <location>
        <begin position="209"/>
        <end position="384"/>
    </location>
</feature>
<evidence type="ECO:0000313" key="4">
    <source>
        <dbReference type="EMBL" id="MBS1258956.1"/>
    </source>
</evidence>
<evidence type="ECO:0000259" key="3">
    <source>
        <dbReference type="Pfam" id="PF05193"/>
    </source>
</evidence>
<keyword evidence="1" id="KW-1133">Transmembrane helix</keyword>
<dbReference type="GO" id="GO:0046872">
    <property type="term" value="F:metal ion binding"/>
    <property type="evidence" value="ECO:0007669"/>
    <property type="project" value="InterPro"/>
</dbReference>
<proteinExistence type="predicted"/>
<dbReference type="EMBL" id="JAANXD010000077">
    <property type="protein sequence ID" value="MBS1258956.1"/>
    <property type="molecule type" value="Genomic_DNA"/>
</dbReference>
<sequence length="471" mass="53021">MLKIANSYLCRYVLTIILIPFTILISGIYLQGAGMDEGNVVPMKYQKAKLDNGLSIIMVEHHELPVVAIELLVKAGSAHDPQEKFGLAHIVAQLLREGTRSRNSLEISEEIDFIGGSLSVDCDYDSSSVTTTALVKHFKTILDLVSEVTRFPVFQSKDIEFHRDKTITSILMEKDDKSFIASRHFSEMLYGAHPYAHPSIGTVESLKEISRDEIIHFHKTNFLPNNSILTVVGDIDPANTLAAIKETFGDWKKGNVQELILPSIPEINGYKIRIVDKPDLTQTEILLGHPGITRDDHDYFPVMLLNYILGRGPTSRLYTRIRAEKGLTYGANSRFAMRELQGPFYIRTYSKNETAIETLRLVLDELRKLKSNGVTKEELDSSKSYFVGHFPLSMETPAQIAAKIIDQEFYGLPENYLDKYLDNIKAVSMEDIERTIKRILDPGNIVITLVSRAEDIMEEAKALGEVELKGL</sequence>
<dbReference type="GO" id="GO:0008233">
    <property type="term" value="F:peptidase activity"/>
    <property type="evidence" value="ECO:0007669"/>
    <property type="project" value="UniProtKB-KW"/>
</dbReference>
<dbReference type="Pfam" id="PF00675">
    <property type="entry name" value="Peptidase_M16"/>
    <property type="match status" value="1"/>
</dbReference>
<name>A0A941W5R0_9BACT</name>
<keyword evidence="4" id="KW-0645">Protease</keyword>
<dbReference type="GO" id="GO:0006508">
    <property type="term" value="P:proteolysis"/>
    <property type="evidence" value="ECO:0007669"/>
    <property type="project" value="UniProtKB-KW"/>
</dbReference>
<keyword evidence="1" id="KW-0472">Membrane</keyword>
<protein>
    <submittedName>
        <fullName evidence="4">Zinc protease</fullName>
    </submittedName>
</protein>
<dbReference type="Pfam" id="PF05193">
    <property type="entry name" value="Peptidase_M16_C"/>
    <property type="match status" value="1"/>
</dbReference>
<keyword evidence="4" id="KW-0378">Hydrolase</keyword>
<comment type="caution">
    <text evidence="4">The sequence shown here is derived from an EMBL/GenBank/DDBJ whole genome shotgun (WGS) entry which is preliminary data.</text>
</comment>
<dbReference type="InterPro" id="IPR011249">
    <property type="entry name" value="Metalloenz_LuxS/M16"/>
</dbReference>
<gene>
    <name evidence="4" type="ORF">MAG551_02020</name>
</gene>
<dbReference type="PANTHER" id="PTHR11851:SF224">
    <property type="entry name" value="PROCESSING PROTEASE"/>
    <property type="match status" value="1"/>
</dbReference>
<dbReference type="AlphaFoldDB" id="A0A941W5R0"/>
<dbReference type="InterPro" id="IPR007863">
    <property type="entry name" value="Peptidase_M16_C"/>
</dbReference>
<accession>A0A941W5R0</accession>
<dbReference type="SUPFAM" id="SSF63411">
    <property type="entry name" value="LuxS/MPP-like metallohydrolase"/>
    <property type="match status" value="2"/>
</dbReference>
<feature type="transmembrane region" description="Helical" evidence="1">
    <location>
        <begin position="12"/>
        <end position="30"/>
    </location>
</feature>
<evidence type="ECO:0000259" key="2">
    <source>
        <dbReference type="Pfam" id="PF00675"/>
    </source>
</evidence>
<keyword evidence="1" id="KW-0812">Transmembrane</keyword>
<evidence type="ECO:0000256" key="1">
    <source>
        <dbReference type="SAM" id="Phobius"/>
    </source>
</evidence>
<feature type="domain" description="Peptidase M16 N-terminal" evidence="2">
    <location>
        <begin position="60"/>
        <end position="199"/>
    </location>
</feature>
<dbReference type="InterPro" id="IPR050361">
    <property type="entry name" value="MPP/UQCRC_Complex"/>
</dbReference>